<proteinExistence type="predicted"/>
<evidence type="ECO:0000313" key="4">
    <source>
        <dbReference type="Proteomes" id="UP000292702"/>
    </source>
</evidence>
<organism evidence="3 4">
    <name type="scientific">Steccherinum ochraceum</name>
    <dbReference type="NCBI Taxonomy" id="92696"/>
    <lineage>
        <taxon>Eukaryota</taxon>
        <taxon>Fungi</taxon>
        <taxon>Dikarya</taxon>
        <taxon>Basidiomycota</taxon>
        <taxon>Agaricomycotina</taxon>
        <taxon>Agaricomycetes</taxon>
        <taxon>Polyporales</taxon>
        <taxon>Steccherinaceae</taxon>
        <taxon>Steccherinum</taxon>
    </lineage>
</organism>
<feature type="signal peptide" evidence="2">
    <location>
        <begin position="1"/>
        <end position="20"/>
    </location>
</feature>
<evidence type="ECO:0000313" key="3">
    <source>
        <dbReference type="EMBL" id="TCD67215.1"/>
    </source>
</evidence>
<evidence type="ECO:0000256" key="2">
    <source>
        <dbReference type="SAM" id="SignalP"/>
    </source>
</evidence>
<keyword evidence="4" id="KW-1185">Reference proteome</keyword>
<feature type="compositionally biased region" description="Basic and acidic residues" evidence="1">
    <location>
        <begin position="237"/>
        <end position="246"/>
    </location>
</feature>
<dbReference type="AlphaFoldDB" id="A0A4R0RMG6"/>
<sequence>MRLFTTAIAVTALDAAAVMAVQVDGAAHSNYVRQLQRLEDYHLHRRFTEVINAVYARGVHDGLHRRDNQPAYMRRDFGYPQKRAPTASDLDSGSESEPERTSPLQPHPQDALHGSLWGDRDIPPKSPVGGPAPSNTSASRATTPLGPHEGPPYPATPPASSPRTSTDAAHSGPPYPVTPPPADDARRTQRKDARKQEAQAGPSTREPVAQSKPGPTKKPGEQAGQSKQDVAAFKKQLKQDKKDEKAAAAQSNQVPAEFKKQLKQDKKDEKAAKKLAKVKGSSYKAPF</sequence>
<dbReference type="Proteomes" id="UP000292702">
    <property type="component" value="Unassembled WGS sequence"/>
</dbReference>
<gene>
    <name evidence="3" type="ORF">EIP91_000391</name>
</gene>
<feature type="compositionally biased region" description="Polar residues" evidence="1">
    <location>
        <begin position="133"/>
        <end position="142"/>
    </location>
</feature>
<feature type="compositionally biased region" description="Pro residues" evidence="1">
    <location>
        <begin position="149"/>
        <end position="160"/>
    </location>
</feature>
<feature type="compositionally biased region" description="Basic and acidic residues" evidence="1">
    <location>
        <begin position="257"/>
        <end position="272"/>
    </location>
</feature>
<keyword evidence="2" id="KW-0732">Signal</keyword>
<feature type="compositionally biased region" description="Pro residues" evidence="1">
    <location>
        <begin position="173"/>
        <end position="182"/>
    </location>
</feature>
<feature type="region of interest" description="Disordered" evidence="1">
    <location>
        <begin position="66"/>
        <end position="287"/>
    </location>
</feature>
<evidence type="ECO:0000256" key="1">
    <source>
        <dbReference type="SAM" id="MobiDB-lite"/>
    </source>
</evidence>
<comment type="caution">
    <text evidence="3">The sequence shown here is derived from an EMBL/GenBank/DDBJ whole genome shotgun (WGS) entry which is preliminary data.</text>
</comment>
<reference evidence="3 4" key="1">
    <citation type="submission" date="2018-11" db="EMBL/GenBank/DDBJ databases">
        <title>Genome assembly of Steccherinum ochraceum LE-BIN_3174, the white-rot fungus of the Steccherinaceae family (The Residual Polyporoid clade, Polyporales, Basidiomycota).</title>
        <authorList>
            <person name="Fedorova T.V."/>
            <person name="Glazunova O.A."/>
            <person name="Landesman E.O."/>
            <person name="Moiseenko K.V."/>
            <person name="Psurtseva N.V."/>
            <person name="Savinova O.S."/>
            <person name="Shakhova N.V."/>
            <person name="Tyazhelova T.V."/>
            <person name="Vasina D.V."/>
        </authorList>
    </citation>
    <scope>NUCLEOTIDE SEQUENCE [LARGE SCALE GENOMIC DNA]</scope>
    <source>
        <strain evidence="3 4">LE-BIN_3174</strain>
    </source>
</reference>
<protein>
    <submittedName>
        <fullName evidence="3">Uncharacterized protein</fullName>
    </submittedName>
</protein>
<dbReference type="EMBL" id="RWJN01000106">
    <property type="protein sequence ID" value="TCD67215.1"/>
    <property type="molecule type" value="Genomic_DNA"/>
</dbReference>
<feature type="compositionally biased region" description="Basic and acidic residues" evidence="1">
    <location>
        <begin position="66"/>
        <end position="77"/>
    </location>
</feature>
<accession>A0A4R0RMG6</accession>
<name>A0A4R0RMG6_9APHY</name>
<feature type="chain" id="PRO_5020617592" evidence="2">
    <location>
        <begin position="21"/>
        <end position="287"/>
    </location>
</feature>
<feature type="compositionally biased region" description="Basic and acidic residues" evidence="1">
    <location>
        <begin position="183"/>
        <end position="197"/>
    </location>
</feature>